<keyword evidence="3" id="KW-0328">Glycosyltransferase</keyword>
<protein>
    <recommendedName>
        <fullName evidence="6">Exostosin GT47 domain-containing protein</fullName>
    </recommendedName>
</protein>
<evidence type="ECO:0000256" key="5">
    <source>
        <dbReference type="ARBA" id="ARBA00023034"/>
    </source>
</evidence>
<dbReference type="PANTHER" id="PTHR11062">
    <property type="entry name" value="EXOSTOSIN HEPARAN SULFATE GLYCOSYLTRANSFERASE -RELATED"/>
    <property type="match status" value="1"/>
</dbReference>
<organism evidence="7 8">
    <name type="scientific">Malus domestica</name>
    <name type="common">Apple</name>
    <name type="synonym">Pyrus malus</name>
    <dbReference type="NCBI Taxonomy" id="3750"/>
    <lineage>
        <taxon>Eukaryota</taxon>
        <taxon>Viridiplantae</taxon>
        <taxon>Streptophyta</taxon>
        <taxon>Embryophyta</taxon>
        <taxon>Tracheophyta</taxon>
        <taxon>Spermatophyta</taxon>
        <taxon>Magnoliopsida</taxon>
        <taxon>eudicotyledons</taxon>
        <taxon>Gunneridae</taxon>
        <taxon>Pentapetalae</taxon>
        <taxon>rosids</taxon>
        <taxon>fabids</taxon>
        <taxon>Rosales</taxon>
        <taxon>Rosaceae</taxon>
        <taxon>Amygdaloideae</taxon>
        <taxon>Maleae</taxon>
        <taxon>Malus</taxon>
    </lineage>
</organism>
<evidence type="ECO:0000259" key="6">
    <source>
        <dbReference type="Pfam" id="PF03016"/>
    </source>
</evidence>
<evidence type="ECO:0000313" key="8">
    <source>
        <dbReference type="Proteomes" id="UP000290289"/>
    </source>
</evidence>
<reference evidence="7 8" key="1">
    <citation type="submission" date="2018-10" db="EMBL/GenBank/DDBJ databases">
        <title>A high-quality apple genome assembly.</title>
        <authorList>
            <person name="Hu J."/>
        </authorList>
    </citation>
    <scope>NUCLEOTIDE SEQUENCE [LARGE SCALE GENOMIC DNA]</scope>
    <source>
        <strain evidence="8">cv. HFTH1</strain>
        <tissue evidence="7">Young leaf</tissue>
    </source>
</reference>
<dbReference type="GO" id="GO:0016757">
    <property type="term" value="F:glycosyltransferase activity"/>
    <property type="evidence" value="ECO:0007669"/>
    <property type="project" value="UniProtKB-KW"/>
</dbReference>
<gene>
    <name evidence="7" type="ORF">DVH24_017732</name>
</gene>
<keyword evidence="5" id="KW-0333">Golgi apparatus</keyword>
<accession>A0A498KBI1</accession>
<proteinExistence type="inferred from homology"/>
<dbReference type="PANTHER" id="PTHR11062:SF124">
    <property type="entry name" value="XYLOGALACTURONAN BETA-1,3-XYLOSYLTRANSFERASE"/>
    <property type="match status" value="1"/>
</dbReference>
<keyword evidence="3" id="KW-0808">Transferase</keyword>
<evidence type="ECO:0000256" key="4">
    <source>
        <dbReference type="ARBA" id="ARBA00022968"/>
    </source>
</evidence>
<dbReference type="Gene3D" id="3.40.50.2000">
    <property type="entry name" value="Glycogen Phosphorylase B"/>
    <property type="match status" value="1"/>
</dbReference>
<comment type="subcellular location">
    <subcellularLocation>
        <location evidence="1">Golgi apparatus membrane</location>
        <topology evidence="1">Single-pass type II membrane protein</topology>
    </subcellularLocation>
</comment>
<dbReference type="InterPro" id="IPR040911">
    <property type="entry name" value="Exostosin_GT47"/>
</dbReference>
<sequence>MLIIRSHIEMRKRFKVWTYKEGELPLLHIGPMKNIYGIEGHFIDEMERTDNPFRATHPDEAHTFFLPFSVANIIEYVYLPITGKQDYRRDRLQRVVIDYIGIVANKYRYWNRSNGADHFMASCHDWAPEISAGQPKLFKNFIRILCNANTSEGFRPKIDVSLPEVYVPPRELGPPDLGQAPNNRRILAFFAGRVHGPIRPILLDYWKGKDDEVQVHEKLLQDQNYTKLMGQSKYCLCPSGYEVASPRAVEAIHAGCVPVLISDNYTLPFSDALDWSQFSVQIPVAKIPDIKTILRAIPYENYLKMQKRVSQVKRHFVLNRPSEPFDLIHMILHSYVIIPFVSSYNTTSTASPFNLTKSNYTALPQVSYFDEPTTTPFNLTKSNHTALPQVSYFDELLTSSMYQRRHKANLTKGKTSLDRIEEDLAKARAAILEAIKYKKYTSQKIETFIPRGTIYKNPYAFHQSHIEMVKRFKVWSYKEGEHPLIHFGPLNDIYGIEGQFIDEIEREESPFRATHPDKAHTFFLPLSVANVVRFVYMPITRRQDYHRDRLQRVVTDYIGVVAGKYPYWNRSNGADHFMASCHDWAPEVSVGNQELFKNFIRVLCNANTSEGFKPKRDVSLPEIYLYKGNLGSSNLCQAAKSRPILAFFAGRVHGPVRPILLDHWKDKDDEVQVYEKLPKGLNYTKFMVQSKFCLCPSGFEVASPRIVEAIYAGCVPVLISDSYTLPFSDVLDWSKFSVQIPVAKIPEIKTILQAIPFDKYLKMQKRVCRVRPHFVINRPAEPFDVIHMILHSVWPEQERLSGEQYMKRIKRLITKKTKKCSSQKDQFTEMHIVFIKMEKRLKVWVYREGEHPLVHTGPFNNIYSVEGLFIDEMESGKSRFMARHPDEAHLFLIPISVSNIVNFLYRPLVTYNRDQLQRVVMDYIGVVAEKYPYWNRSHGADHFLVSCHDWAPDISQANPKFYQNFIRVLCNANTSEGFKSQRDASIPEINIPYGELGPTPQNTSLDKGSILAFFAGGSHGLIRKILLEHWKDKDNEVQVHEYLENKEDYFKLMGKAKFCLCPSGYEVASPRVVTAISMGCVPVLISDNYSLPFSDVLDWSKFSVYIPSKKIPEIKTILKEISHSRYLELQKSVTEVHRHFTVHRPAQPYDMLNMVLHSVWLRRLDVSLLS</sequence>
<keyword evidence="4" id="KW-0812">Transmembrane</keyword>
<feature type="domain" description="Exostosin GT47" evidence="6">
    <location>
        <begin position="838"/>
        <end position="1120"/>
    </location>
</feature>
<name>A0A498KBI1_MALDO</name>
<keyword evidence="8" id="KW-1185">Reference proteome</keyword>
<evidence type="ECO:0000256" key="1">
    <source>
        <dbReference type="ARBA" id="ARBA00004323"/>
    </source>
</evidence>
<comment type="caution">
    <text evidence="7">The sequence shown here is derived from an EMBL/GenBank/DDBJ whole genome shotgun (WGS) entry which is preliminary data.</text>
</comment>
<comment type="similarity">
    <text evidence="2">Belongs to the glycosyltransferase 47 family.</text>
</comment>
<evidence type="ECO:0000256" key="2">
    <source>
        <dbReference type="ARBA" id="ARBA00010271"/>
    </source>
</evidence>
<dbReference type="Pfam" id="PF03016">
    <property type="entry name" value="Exostosin_GT47"/>
    <property type="match status" value="3"/>
</dbReference>
<dbReference type="EMBL" id="RDQH01000328">
    <property type="protein sequence ID" value="RXI05690.1"/>
    <property type="molecule type" value="Genomic_DNA"/>
</dbReference>
<dbReference type="Proteomes" id="UP000290289">
    <property type="component" value="Chromosome 2"/>
</dbReference>
<keyword evidence="4" id="KW-0735">Signal-anchor</keyword>
<dbReference type="InterPro" id="IPR004263">
    <property type="entry name" value="Exostosin"/>
</dbReference>
<feature type="domain" description="Exostosin GT47" evidence="6">
    <location>
        <begin position="454"/>
        <end position="755"/>
    </location>
</feature>
<feature type="domain" description="Exostosin GT47" evidence="6">
    <location>
        <begin position="11"/>
        <end position="297"/>
    </location>
</feature>
<evidence type="ECO:0000256" key="3">
    <source>
        <dbReference type="ARBA" id="ARBA00022676"/>
    </source>
</evidence>
<dbReference type="GO" id="GO:0000139">
    <property type="term" value="C:Golgi membrane"/>
    <property type="evidence" value="ECO:0007669"/>
    <property type="project" value="UniProtKB-SubCell"/>
</dbReference>
<evidence type="ECO:0000313" key="7">
    <source>
        <dbReference type="EMBL" id="RXI05690.1"/>
    </source>
</evidence>
<dbReference type="AlphaFoldDB" id="A0A498KBI1"/>